<keyword evidence="2" id="KW-1185">Reference proteome</keyword>
<gene>
    <name evidence="1" type="ORF">E3N88_33882</name>
</gene>
<sequence length="274" mass="31529">MIMACRNLARCLAEYFATYCHRQQRGAIYGGAYITIIGRALGHLHQDTLEELSDHVDPVRLDRRMLFGMKIVRDFPGVGIRLSLVRGVIWVPPPTSDGRRLGCGSWTGREHDRIMARQNEMLRWLINREIERPRQAVELFTTMDWGKSQRLGGMVVTLKELGPILWVHLGNVPSTSSSNTTMEATHIDDEGSIWLMLSIRYVLVGNNGKRRERNQAMSGDKVRTEVKCQVWCSQLHVVYARNKVKIKEHVEAKRLKLQQQKEREKLMKKLNGRG</sequence>
<protein>
    <submittedName>
        <fullName evidence="1">Uncharacterized protein</fullName>
    </submittedName>
</protein>
<evidence type="ECO:0000313" key="2">
    <source>
        <dbReference type="Proteomes" id="UP000326396"/>
    </source>
</evidence>
<proteinExistence type="predicted"/>
<name>A0A5N6ME06_9ASTR</name>
<evidence type="ECO:0000313" key="1">
    <source>
        <dbReference type="EMBL" id="KAD3338361.1"/>
    </source>
</evidence>
<dbReference type="Proteomes" id="UP000326396">
    <property type="component" value="Linkage Group LG6"/>
</dbReference>
<comment type="caution">
    <text evidence="1">The sequence shown here is derived from an EMBL/GenBank/DDBJ whole genome shotgun (WGS) entry which is preliminary data.</text>
</comment>
<accession>A0A5N6ME06</accession>
<dbReference type="AlphaFoldDB" id="A0A5N6ME06"/>
<organism evidence="1 2">
    <name type="scientific">Mikania micrantha</name>
    <name type="common">bitter vine</name>
    <dbReference type="NCBI Taxonomy" id="192012"/>
    <lineage>
        <taxon>Eukaryota</taxon>
        <taxon>Viridiplantae</taxon>
        <taxon>Streptophyta</taxon>
        <taxon>Embryophyta</taxon>
        <taxon>Tracheophyta</taxon>
        <taxon>Spermatophyta</taxon>
        <taxon>Magnoliopsida</taxon>
        <taxon>eudicotyledons</taxon>
        <taxon>Gunneridae</taxon>
        <taxon>Pentapetalae</taxon>
        <taxon>asterids</taxon>
        <taxon>campanulids</taxon>
        <taxon>Asterales</taxon>
        <taxon>Asteraceae</taxon>
        <taxon>Asteroideae</taxon>
        <taxon>Heliantheae alliance</taxon>
        <taxon>Eupatorieae</taxon>
        <taxon>Mikania</taxon>
    </lineage>
</organism>
<reference evidence="1 2" key="1">
    <citation type="submission" date="2019-05" db="EMBL/GenBank/DDBJ databases">
        <title>Mikania micrantha, genome provides insights into the molecular mechanism of rapid growth.</title>
        <authorList>
            <person name="Liu B."/>
        </authorList>
    </citation>
    <scope>NUCLEOTIDE SEQUENCE [LARGE SCALE GENOMIC DNA]</scope>
    <source>
        <strain evidence="1">NLD-2019</strain>
        <tissue evidence="1">Leaf</tissue>
    </source>
</reference>
<dbReference type="EMBL" id="SZYD01000016">
    <property type="protein sequence ID" value="KAD3338361.1"/>
    <property type="molecule type" value="Genomic_DNA"/>
</dbReference>